<feature type="region of interest" description="Disordered" evidence="8">
    <location>
        <begin position="107"/>
        <end position="187"/>
    </location>
</feature>
<feature type="compositionally biased region" description="Basic and acidic residues" evidence="8">
    <location>
        <begin position="152"/>
        <end position="164"/>
    </location>
</feature>
<keyword evidence="3" id="KW-0052">Apoplast</keyword>
<reference evidence="9 10" key="1">
    <citation type="submission" date="2019-12" db="EMBL/GenBank/DDBJ databases">
        <authorList>
            <person name="Alioto T."/>
            <person name="Alioto T."/>
            <person name="Gomez Garrido J."/>
        </authorList>
    </citation>
    <scope>NUCLEOTIDE SEQUENCE [LARGE SCALE GENOMIC DNA]</scope>
</reference>
<sequence>TFNVDMMRYLKAINTKAILKSKYSALKQQIYVPLLKHTLIKAANNYICISIFPFMAYIQNIPLLLFLFAGFSCLQISLTEARQLKSFKKQEKHDFPAILPANASPQIVGQKRIPPPTDQKNEIDSSDAMGVNDFRPTSPGKSPGIGHSFPAQKDKVAGKTDDFRPIGPGHSPGIGHSFANKTTGPNA</sequence>
<dbReference type="Proteomes" id="UP000594638">
    <property type="component" value="Unassembled WGS sequence"/>
</dbReference>
<evidence type="ECO:0000256" key="5">
    <source>
        <dbReference type="ARBA" id="ARBA00022702"/>
    </source>
</evidence>
<keyword evidence="5" id="KW-0372">Hormone</keyword>
<dbReference type="PANTHER" id="PTHR33348">
    <property type="entry name" value="PRECURSOR OF CEP5"/>
    <property type="match status" value="1"/>
</dbReference>
<dbReference type="Gramene" id="OE9A005521T1">
    <property type="protein sequence ID" value="OE9A005521C1"/>
    <property type="gene ID" value="OE9A005521"/>
</dbReference>
<dbReference type="GO" id="GO:1901371">
    <property type="term" value="P:regulation of leaf morphogenesis"/>
    <property type="evidence" value="ECO:0007669"/>
    <property type="project" value="TreeGrafter"/>
</dbReference>
<dbReference type="OrthoDB" id="913770at2759"/>
<dbReference type="PANTHER" id="PTHR33348:SF44">
    <property type="entry name" value="PRECURSOR OF CEP6"/>
    <property type="match status" value="1"/>
</dbReference>
<keyword evidence="10" id="KW-1185">Reference proteome</keyword>
<name>A0A8S0Q109_OLEEU</name>
<evidence type="ECO:0000256" key="7">
    <source>
        <dbReference type="ARBA" id="ARBA00023278"/>
    </source>
</evidence>
<dbReference type="GO" id="GO:2000280">
    <property type="term" value="P:regulation of root development"/>
    <property type="evidence" value="ECO:0007669"/>
    <property type="project" value="TreeGrafter"/>
</dbReference>
<dbReference type="InterPro" id="IPR033250">
    <property type="entry name" value="CEP"/>
</dbReference>
<evidence type="ECO:0000256" key="6">
    <source>
        <dbReference type="ARBA" id="ARBA00022729"/>
    </source>
</evidence>
<dbReference type="GO" id="GO:0048046">
    <property type="term" value="C:apoplast"/>
    <property type="evidence" value="ECO:0007669"/>
    <property type="project" value="UniProtKB-SubCell"/>
</dbReference>
<keyword evidence="6" id="KW-0732">Signal</keyword>
<dbReference type="EMBL" id="CACTIH010000512">
    <property type="protein sequence ID" value="CAA2961204.1"/>
    <property type="molecule type" value="Genomic_DNA"/>
</dbReference>
<dbReference type="GO" id="GO:0048364">
    <property type="term" value="P:root development"/>
    <property type="evidence" value="ECO:0007669"/>
    <property type="project" value="InterPro"/>
</dbReference>
<evidence type="ECO:0000256" key="1">
    <source>
        <dbReference type="ARBA" id="ARBA00004271"/>
    </source>
</evidence>
<organism evidence="9 10">
    <name type="scientific">Olea europaea subsp. europaea</name>
    <dbReference type="NCBI Taxonomy" id="158383"/>
    <lineage>
        <taxon>Eukaryota</taxon>
        <taxon>Viridiplantae</taxon>
        <taxon>Streptophyta</taxon>
        <taxon>Embryophyta</taxon>
        <taxon>Tracheophyta</taxon>
        <taxon>Spermatophyta</taxon>
        <taxon>Magnoliopsida</taxon>
        <taxon>eudicotyledons</taxon>
        <taxon>Gunneridae</taxon>
        <taxon>Pentapetalae</taxon>
        <taxon>asterids</taxon>
        <taxon>lamiids</taxon>
        <taxon>Lamiales</taxon>
        <taxon>Oleaceae</taxon>
        <taxon>Oleeae</taxon>
        <taxon>Olea</taxon>
    </lineage>
</organism>
<dbReference type="GO" id="GO:0005179">
    <property type="term" value="F:hormone activity"/>
    <property type="evidence" value="ECO:0007669"/>
    <property type="project" value="UniProtKB-KW"/>
</dbReference>
<evidence type="ECO:0000313" key="10">
    <source>
        <dbReference type="Proteomes" id="UP000594638"/>
    </source>
</evidence>
<dbReference type="GO" id="GO:0006995">
    <property type="term" value="P:cellular response to nitrogen starvation"/>
    <property type="evidence" value="ECO:0007669"/>
    <property type="project" value="UniProtKB-ARBA"/>
</dbReference>
<keyword evidence="7" id="KW-0379">Hydroxylation</keyword>
<evidence type="ECO:0000256" key="8">
    <source>
        <dbReference type="SAM" id="MobiDB-lite"/>
    </source>
</evidence>
<feature type="compositionally biased region" description="Low complexity" evidence="8">
    <location>
        <begin position="165"/>
        <end position="177"/>
    </location>
</feature>
<proteinExistence type="inferred from homology"/>
<comment type="caution">
    <text evidence="9">The sequence shown here is derived from an EMBL/GenBank/DDBJ whole genome shotgun (WGS) entry which is preliminary data.</text>
</comment>
<evidence type="ECO:0000256" key="4">
    <source>
        <dbReference type="ARBA" id="ARBA00022525"/>
    </source>
</evidence>
<dbReference type="AlphaFoldDB" id="A0A8S0Q109"/>
<comment type="similarity">
    <text evidence="2">Belongs to the C-terminally encoded plant signaling peptide (CEP) family.</text>
</comment>
<evidence type="ECO:0000313" key="9">
    <source>
        <dbReference type="EMBL" id="CAA2961204.1"/>
    </source>
</evidence>
<protein>
    <submittedName>
        <fullName evidence="9">Uncharacterized protein</fullName>
    </submittedName>
</protein>
<evidence type="ECO:0000256" key="2">
    <source>
        <dbReference type="ARBA" id="ARBA00008963"/>
    </source>
</evidence>
<comment type="subcellular location">
    <subcellularLocation>
        <location evidence="1">Secreted</location>
        <location evidence="1">Extracellular space</location>
        <location evidence="1">Apoplast</location>
    </subcellularLocation>
</comment>
<gene>
    <name evidence="9" type="ORF">OLEA9_A005521</name>
</gene>
<accession>A0A8S0Q109</accession>
<evidence type="ECO:0000256" key="3">
    <source>
        <dbReference type="ARBA" id="ARBA00022523"/>
    </source>
</evidence>
<keyword evidence="4" id="KW-0964">Secreted</keyword>
<dbReference type="GO" id="GO:1902025">
    <property type="term" value="P:nitrate import"/>
    <property type="evidence" value="ECO:0007669"/>
    <property type="project" value="TreeGrafter"/>
</dbReference>
<feature type="non-terminal residue" evidence="9">
    <location>
        <position position="1"/>
    </location>
</feature>